<keyword evidence="8" id="KW-0949">S-adenosyl-L-methionine</keyword>
<dbReference type="GO" id="GO:0052913">
    <property type="term" value="F:16S rRNA (guanine(966)-N(2))-methyltransferase activity"/>
    <property type="evidence" value="ECO:0007669"/>
    <property type="project" value="UniProtKB-EC"/>
</dbReference>
<evidence type="ECO:0000256" key="5">
    <source>
        <dbReference type="ARBA" id="ARBA00022603"/>
    </source>
</evidence>
<dbReference type="InterPro" id="IPR004398">
    <property type="entry name" value="RNA_MeTrfase_RsmD"/>
</dbReference>
<proteinExistence type="inferred from homology"/>
<dbReference type="PANTHER" id="PTHR43542:SF1">
    <property type="entry name" value="METHYLTRANSFERASE"/>
    <property type="match status" value="1"/>
</dbReference>
<dbReference type="PIRSF" id="PIRSF004553">
    <property type="entry name" value="CHP00095"/>
    <property type="match status" value="1"/>
</dbReference>
<evidence type="ECO:0000256" key="4">
    <source>
        <dbReference type="ARBA" id="ARBA00013682"/>
    </source>
</evidence>
<dbReference type="SUPFAM" id="SSF53335">
    <property type="entry name" value="S-adenosyl-L-methionine-dependent methyltransferases"/>
    <property type="match status" value="1"/>
</dbReference>
<dbReference type="PROSITE" id="PS00092">
    <property type="entry name" value="N6_MTASE"/>
    <property type="match status" value="1"/>
</dbReference>
<dbReference type="PANTHER" id="PTHR43542">
    <property type="entry name" value="METHYLTRANSFERASE"/>
    <property type="match status" value="1"/>
</dbReference>
<evidence type="ECO:0000256" key="7">
    <source>
        <dbReference type="ARBA" id="ARBA00048326"/>
    </source>
</evidence>
<dbReference type="EMBL" id="LR633966">
    <property type="protein sequence ID" value="VUX54898.1"/>
    <property type="molecule type" value="Genomic_DNA"/>
</dbReference>
<keyword evidence="6 8" id="KW-0808">Transferase</keyword>
<evidence type="ECO:0000256" key="1">
    <source>
        <dbReference type="ARBA" id="ARBA00002649"/>
    </source>
</evidence>
<evidence type="ECO:0000313" key="9">
    <source>
        <dbReference type="EMBL" id="VUX54898.1"/>
    </source>
</evidence>
<dbReference type="InterPro" id="IPR002052">
    <property type="entry name" value="DNA_methylase_N6_adenine_CS"/>
</dbReference>
<organism evidence="9">
    <name type="scientific">uncultured Woeseiaceae bacterium</name>
    <dbReference type="NCBI Taxonomy" id="1983305"/>
    <lineage>
        <taxon>Bacteria</taxon>
        <taxon>Pseudomonadati</taxon>
        <taxon>Pseudomonadota</taxon>
        <taxon>Gammaproteobacteria</taxon>
        <taxon>Woeseiales</taxon>
        <taxon>Woeseiaceae</taxon>
        <taxon>environmental samples</taxon>
    </lineage>
</organism>
<keyword evidence="8" id="KW-0698">rRNA processing</keyword>
<dbReference type="Gene3D" id="3.40.50.150">
    <property type="entry name" value="Vaccinia Virus protein VP39"/>
    <property type="match status" value="1"/>
</dbReference>
<evidence type="ECO:0000256" key="6">
    <source>
        <dbReference type="ARBA" id="ARBA00022679"/>
    </source>
</evidence>
<evidence type="ECO:0000256" key="3">
    <source>
        <dbReference type="ARBA" id="ARBA00012141"/>
    </source>
</evidence>
<comment type="similarity">
    <text evidence="2 8">Belongs to the methyltransferase superfamily. RsmD family.</text>
</comment>
<sequence length="198" mass="21625">MRRRQSRGHNNNGSSSGRLRIVAGKWRGRLLPVADEPGLRPTSERIRETLFNWLATVIEGSRCLDLFAGSGALGLEALSRGAGVVVFVETSVHAATVLRESAAALAATGARIHRMDACIYLQGEPQPFDIVFLDPPFASDLLEDLCKLLDQRGWLAEGARIYLEQGRVRPLPELPAGWVILKDKAAGQVRYALVAVKD</sequence>
<comment type="function">
    <text evidence="1 8">Specifically methylates the guanine in position 966 of 16S rRNA in the assembled 30S particle.</text>
</comment>
<comment type="catalytic activity">
    <reaction evidence="7 8">
        <text>guanosine(966) in 16S rRNA + S-adenosyl-L-methionine = N(2)-methylguanosine(966) in 16S rRNA + S-adenosyl-L-homocysteine + H(+)</text>
        <dbReference type="Rhea" id="RHEA:23548"/>
        <dbReference type="Rhea" id="RHEA-COMP:10211"/>
        <dbReference type="Rhea" id="RHEA-COMP:10212"/>
        <dbReference type="ChEBI" id="CHEBI:15378"/>
        <dbReference type="ChEBI" id="CHEBI:57856"/>
        <dbReference type="ChEBI" id="CHEBI:59789"/>
        <dbReference type="ChEBI" id="CHEBI:74269"/>
        <dbReference type="ChEBI" id="CHEBI:74481"/>
        <dbReference type="EC" id="2.1.1.171"/>
    </reaction>
</comment>
<evidence type="ECO:0000256" key="2">
    <source>
        <dbReference type="ARBA" id="ARBA00005269"/>
    </source>
</evidence>
<dbReference type="CDD" id="cd02440">
    <property type="entry name" value="AdoMet_MTases"/>
    <property type="match status" value="1"/>
</dbReference>
<dbReference type="Pfam" id="PF03602">
    <property type="entry name" value="Cons_hypoth95"/>
    <property type="match status" value="1"/>
</dbReference>
<dbReference type="GO" id="GO:0003676">
    <property type="term" value="F:nucleic acid binding"/>
    <property type="evidence" value="ECO:0007669"/>
    <property type="project" value="InterPro"/>
</dbReference>
<dbReference type="InterPro" id="IPR029063">
    <property type="entry name" value="SAM-dependent_MTases_sf"/>
</dbReference>
<dbReference type="EC" id="2.1.1.171" evidence="3 8"/>
<keyword evidence="5 8" id="KW-0489">Methyltransferase</keyword>
<accession>A0A7D9D141</accession>
<dbReference type="NCBIfam" id="TIGR00095">
    <property type="entry name" value="16S rRNA (guanine(966)-N(2))-methyltransferase RsmD"/>
    <property type="match status" value="1"/>
</dbReference>
<name>A0A7D9D141_9GAMM</name>
<reference evidence="9" key="1">
    <citation type="submission" date="2019-07" db="EMBL/GenBank/DDBJ databases">
        <authorList>
            <person name="Weber M."/>
            <person name="Kostadinov I."/>
            <person name="Kostadinov D I."/>
        </authorList>
    </citation>
    <scope>NUCLEOTIDE SEQUENCE</scope>
    <source>
        <strain evidence="9">Gfbio:sag-sample-b02:053724c1-46a9-4a36-b237-ea2bf867836b</strain>
    </source>
</reference>
<dbReference type="AlphaFoldDB" id="A0A7D9D141"/>
<protein>
    <recommendedName>
        <fullName evidence="4 8">Ribosomal RNA small subunit methyltransferase D</fullName>
        <ecNumber evidence="3 8">2.1.1.171</ecNumber>
    </recommendedName>
</protein>
<gene>
    <name evidence="9" type="primary">yhhF</name>
    <name evidence="9" type="ORF">JTBB02_V1_20027</name>
</gene>
<evidence type="ECO:0000256" key="8">
    <source>
        <dbReference type="PIRNR" id="PIRNR004553"/>
    </source>
</evidence>